<proteinExistence type="predicted"/>
<keyword evidence="1" id="KW-0472">Membrane</keyword>
<keyword evidence="1" id="KW-1133">Transmembrane helix</keyword>
<keyword evidence="1" id="KW-0812">Transmembrane</keyword>
<gene>
    <name evidence="2" type="ORF">B0H64DRAFT_386780</name>
</gene>
<reference evidence="2" key="1">
    <citation type="journal article" date="2023" name="Mol. Phylogenet. Evol.">
        <title>Genome-scale phylogeny and comparative genomics of the fungal order Sordariales.</title>
        <authorList>
            <person name="Hensen N."/>
            <person name="Bonometti L."/>
            <person name="Westerberg I."/>
            <person name="Brannstrom I.O."/>
            <person name="Guillou S."/>
            <person name="Cros-Aarteil S."/>
            <person name="Calhoun S."/>
            <person name="Haridas S."/>
            <person name="Kuo A."/>
            <person name="Mondo S."/>
            <person name="Pangilinan J."/>
            <person name="Riley R."/>
            <person name="LaButti K."/>
            <person name="Andreopoulos B."/>
            <person name="Lipzen A."/>
            <person name="Chen C."/>
            <person name="Yan M."/>
            <person name="Daum C."/>
            <person name="Ng V."/>
            <person name="Clum A."/>
            <person name="Steindorff A."/>
            <person name="Ohm R.A."/>
            <person name="Martin F."/>
            <person name="Silar P."/>
            <person name="Natvig D.O."/>
            <person name="Lalanne C."/>
            <person name="Gautier V."/>
            <person name="Ament-Velasquez S.L."/>
            <person name="Kruys A."/>
            <person name="Hutchinson M.I."/>
            <person name="Powell A.J."/>
            <person name="Barry K."/>
            <person name="Miller A.N."/>
            <person name="Grigoriev I.V."/>
            <person name="Debuchy R."/>
            <person name="Gladieux P."/>
            <person name="Hiltunen Thoren M."/>
            <person name="Johannesson H."/>
        </authorList>
    </citation>
    <scope>NUCLEOTIDE SEQUENCE</scope>
    <source>
        <strain evidence="2">CBS 168.71</strain>
    </source>
</reference>
<accession>A0AAE0LVL3</accession>
<organism evidence="2 3">
    <name type="scientific">Chaetomium fimeti</name>
    <dbReference type="NCBI Taxonomy" id="1854472"/>
    <lineage>
        <taxon>Eukaryota</taxon>
        <taxon>Fungi</taxon>
        <taxon>Dikarya</taxon>
        <taxon>Ascomycota</taxon>
        <taxon>Pezizomycotina</taxon>
        <taxon>Sordariomycetes</taxon>
        <taxon>Sordariomycetidae</taxon>
        <taxon>Sordariales</taxon>
        <taxon>Chaetomiaceae</taxon>
        <taxon>Chaetomium</taxon>
    </lineage>
</organism>
<dbReference type="GeneID" id="87840117"/>
<feature type="transmembrane region" description="Helical" evidence="1">
    <location>
        <begin position="73"/>
        <end position="93"/>
    </location>
</feature>
<evidence type="ECO:0000313" key="3">
    <source>
        <dbReference type="Proteomes" id="UP001278766"/>
    </source>
</evidence>
<protein>
    <recommendedName>
        <fullName evidence="4">Nuclear pore assembly and biogenesis-domain-containing protein</fullName>
    </recommendedName>
</protein>
<dbReference type="AlphaFoldDB" id="A0AAE0LVL3"/>
<keyword evidence="3" id="KW-1185">Reference proteome</keyword>
<reference evidence="2" key="2">
    <citation type="submission" date="2023-06" db="EMBL/GenBank/DDBJ databases">
        <authorList>
            <consortium name="Lawrence Berkeley National Laboratory"/>
            <person name="Haridas S."/>
            <person name="Hensen N."/>
            <person name="Bonometti L."/>
            <person name="Westerberg I."/>
            <person name="Brannstrom I.O."/>
            <person name="Guillou S."/>
            <person name="Cros-Aarteil S."/>
            <person name="Calhoun S."/>
            <person name="Kuo A."/>
            <person name="Mondo S."/>
            <person name="Pangilinan J."/>
            <person name="Riley R."/>
            <person name="Labutti K."/>
            <person name="Andreopoulos B."/>
            <person name="Lipzen A."/>
            <person name="Chen C."/>
            <person name="Yanf M."/>
            <person name="Daum C."/>
            <person name="Ng V."/>
            <person name="Clum A."/>
            <person name="Steindorff A."/>
            <person name="Ohm R."/>
            <person name="Martin F."/>
            <person name="Silar P."/>
            <person name="Natvig D."/>
            <person name="Lalanne C."/>
            <person name="Gautier V."/>
            <person name="Ament-Velasquez S.L."/>
            <person name="Kruys A."/>
            <person name="Hutchinson M.I."/>
            <person name="Powell A.J."/>
            <person name="Barry K."/>
            <person name="Miller A.N."/>
            <person name="Grigoriev I.V."/>
            <person name="Debuchy R."/>
            <person name="Gladieux P."/>
            <person name="Thoren M.H."/>
            <person name="Johannesson H."/>
        </authorList>
    </citation>
    <scope>NUCLEOTIDE SEQUENCE</scope>
    <source>
        <strain evidence="2">CBS 168.71</strain>
    </source>
</reference>
<sequence>MDDSLPWTLSMLTDILPPETLTYLAQLQTTLLSPTGPLQTLRDALAHLTAMLTPLFTAAIDRLVTLLSASPNVVAAAVLVVLAIVILQILSLVRRVVLFWTRVAFRLVFWAGVALVVSWAWQRGMERSLRDAAVVGGKAAGWLAGAGQAWWQEYEKAQLAQQQGKVPGHGGL</sequence>
<dbReference type="Pfam" id="PF12716">
    <property type="entry name" value="Apq12"/>
    <property type="match status" value="1"/>
</dbReference>
<comment type="caution">
    <text evidence="2">The sequence shown here is derived from an EMBL/GenBank/DDBJ whole genome shotgun (WGS) entry which is preliminary data.</text>
</comment>
<feature type="transmembrane region" description="Helical" evidence="1">
    <location>
        <begin position="44"/>
        <end position="61"/>
    </location>
</feature>
<dbReference type="Proteomes" id="UP001278766">
    <property type="component" value="Unassembled WGS sequence"/>
</dbReference>
<evidence type="ECO:0000256" key="1">
    <source>
        <dbReference type="SAM" id="Phobius"/>
    </source>
</evidence>
<dbReference type="EMBL" id="JAUEPN010000002">
    <property type="protein sequence ID" value="KAK3298985.1"/>
    <property type="molecule type" value="Genomic_DNA"/>
</dbReference>
<dbReference type="RefSeq" id="XP_062662499.1">
    <property type="nucleotide sequence ID" value="XM_062803169.1"/>
</dbReference>
<dbReference type="InterPro" id="IPR024316">
    <property type="entry name" value="APQ12"/>
</dbReference>
<name>A0AAE0LVL3_9PEZI</name>
<evidence type="ECO:0008006" key="4">
    <source>
        <dbReference type="Google" id="ProtNLM"/>
    </source>
</evidence>
<evidence type="ECO:0000313" key="2">
    <source>
        <dbReference type="EMBL" id="KAK3298985.1"/>
    </source>
</evidence>
<feature type="transmembrane region" description="Helical" evidence="1">
    <location>
        <begin position="99"/>
        <end position="121"/>
    </location>
</feature>